<dbReference type="PANTHER" id="PTHR41523:SF7">
    <property type="entry name" value="HISTIDINE KINASE"/>
    <property type="match status" value="1"/>
</dbReference>
<keyword evidence="5" id="KW-0547">Nucleotide-binding</keyword>
<keyword evidence="3" id="KW-0597">Phosphoprotein</keyword>
<dbReference type="Proteomes" id="UP000184444">
    <property type="component" value="Unassembled WGS sequence"/>
</dbReference>
<name>A0A1M7FM75_9RHOB</name>
<gene>
    <name evidence="10" type="ORF">SAMN05444389_103117</name>
</gene>
<proteinExistence type="predicted"/>
<feature type="domain" description="Signal transduction histidine kinase HWE region" evidence="9">
    <location>
        <begin position="166"/>
        <end position="246"/>
    </location>
</feature>
<reference evidence="11" key="1">
    <citation type="submission" date="2016-11" db="EMBL/GenBank/DDBJ databases">
        <authorList>
            <person name="Varghese N."/>
            <person name="Submissions S."/>
        </authorList>
    </citation>
    <scope>NUCLEOTIDE SEQUENCE [LARGE SCALE GENOMIC DNA]</scope>
    <source>
        <strain evidence="11">DSM 6637</strain>
    </source>
</reference>
<dbReference type="PANTHER" id="PTHR41523">
    <property type="entry name" value="TWO-COMPONENT SYSTEM SENSOR PROTEIN"/>
    <property type="match status" value="1"/>
</dbReference>
<evidence type="ECO:0000256" key="8">
    <source>
        <dbReference type="SAM" id="MobiDB-lite"/>
    </source>
</evidence>
<dbReference type="RefSeq" id="WP_084732001.1">
    <property type="nucleotide sequence ID" value="NZ_FRCK01000003.1"/>
</dbReference>
<keyword evidence="4" id="KW-0808">Transferase</keyword>
<dbReference type="OrthoDB" id="9816309at2"/>
<dbReference type="Gene3D" id="3.30.450.20">
    <property type="entry name" value="PAS domain"/>
    <property type="match status" value="1"/>
</dbReference>
<evidence type="ECO:0000256" key="3">
    <source>
        <dbReference type="ARBA" id="ARBA00022553"/>
    </source>
</evidence>
<dbReference type="AlphaFoldDB" id="A0A1M7FM75"/>
<sequence length="374" mass="40458">MAGLHFLDGGGEMAQAIRAKDWSAHELGPPEGWPSALKVTLGMALNSKFPKCLVWGPGLVTLYNDAFRPILGDKGDVLGCSFADIWGEVWDQIGPMAARAFAGEATFIEDFPLTIDRYGYPEPCNFTFCYSPIRDENGVVRGMMDTVIETTRTVETARQLQLRNSELAHRIKNTLTVVSAIVNQTLQSHEGPDAGDHLRQRIGALAHAQTLLTRAQVRNARMGEVVLEALKPFRSGQGRFHIDGPAVGVSAKQALTLALAINELATNALKYGALSAPEGRVELRWTAGRPGSDDDFTLVWTETGGPPPKPPAGRGFGSLIIEEVLPEDFMGESTISHDAPGLCCRLRTRMRHLGTSGPDDAGDDHGEHPRSASL</sequence>
<evidence type="ECO:0000256" key="7">
    <source>
        <dbReference type="ARBA" id="ARBA00022840"/>
    </source>
</evidence>
<protein>
    <recommendedName>
        <fullName evidence="2">histidine kinase</fullName>
        <ecNumber evidence="2">2.7.13.3</ecNumber>
    </recommendedName>
</protein>
<dbReference type="SMART" id="SM00911">
    <property type="entry name" value="HWE_HK"/>
    <property type="match status" value="1"/>
</dbReference>
<keyword evidence="11" id="KW-1185">Reference proteome</keyword>
<dbReference type="EMBL" id="FRCK01000003">
    <property type="protein sequence ID" value="SHM04799.1"/>
    <property type="molecule type" value="Genomic_DNA"/>
</dbReference>
<evidence type="ECO:0000313" key="10">
    <source>
        <dbReference type="EMBL" id="SHM04799.1"/>
    </source>
</evidence>
<dbReference type="STRING" id="53463.SAMN05444389_103117"/>
<dbReference type="EC" id="2.7.13.3" evidence="2"/>
<organism evidence="10 11">
    <name type="scientific">Paracoccus solventivorans</name>
    <dbReference type="NCBI Taxonomy" id="53463"/>
    <lineage>
        <taxon>Bacteria</taxon>
        <taxon>Pseudomonadati</taxon>
        <taxon>Pseudomonadota</taxon>
        <taxon>Alphaproteobacteria</taxon>
        <taxon>Rhodobacterales</taxon>
        <taxon>Paracoccaceae</taxon>
        <taxon>Paracoccus</taxon>
    </lineage>
</organism>
<dbReference type="Gene3D" id="3.30.565.10">
    <property type="entry name" value="Histidine kinase-like ATPase, C-terminal domain"/>
    <property type="match status" value="1"/>
</dbReference>
<keyword evidence="7" id="KW-0067">ATP-binding</keyword>
<dbReference type="SUPFAM" id="SSF55785">
    <property type="entry name" value="PYP-like sensor domain (PAS domain)"/>
    <property type="match status" value="1"/>
</dbReference>
<feature type="compositionally biased region" description="Basic and acidic residues" evidence="8">
    <location>
        <begin position="363"/>
        <end position="374"/>
    </location>
</feature>
<keyword evidence="6 10" id="KW-0418">Kinase</keyword>
<dbReference type="InterPro" id="IPR011102">
    <property type="entry name" value="Sig_transdc_His_kinase_HWE"/>
</dbReference>
<evidence type="ECO:0000256" key="6">
    <source>
        <dbReference type="ARBA" id="ARBA00022777"/>
    </source>
</evidence>
<feature type="region of interest" description="Disordered" evidence="8">
    <location>
        <begin position="354"/>
        <end position="374"/>
    </location>
</feature>
<dbReference type="GO" id="GO:0004673">
    <property type="term" value="F:protein histidine kinase activity"/>
    <property type="evidence" value="ECO:0007669"/>
    <property type="project" value="UniProtKB-EC"/>
</dbReference>
<dbReference type="InterPro" id="IPR036890">
    <property type="entry name" value="HATPase_C_sf"/>
</dbReference>
<evidence type="ECO:0000256" key="1">
    <source>
        <dbReference type="ARBA" id="ARBA00000085"/>
    </source>
</evidence>
<accession>A0A1M7FM75</accession>
<dbReference type="Pfam" id="PF07536">
    <property type="entry name" value="HWE_HK"/>
    <property type="match status" value="1"/>
</dbReference>
<evidence type="ECO:0000313" key="11">
    <source>
        <dbReference type="Proteomes" id="UP000184444"/>
    </source>
</evidence>
<evidence type="ECO:0000256" key="2">
    <source>
        <dbReference type="ARBA" id="ARBA00012438"/>
    </source>
</evidence>
<evidence type="ECO:0000256" key="4">
    <source>
        <dbReference type="ARBA" id="ARBA00022679"/>
    </source>
</evidence>
<dbReference type="InterPro" id="IPR035965">
    <property type="entry name" value="PAS-like_dom_sf"/>
</dbReference>
<evidence type="ECO:0000259" key="9">
    <source>
        <dbReference type="SMART" id="SM00911"/>
    </source>
</evidence>
<evidence type="ECO:0000256" key="5">
    <source>
        <dbReference type="ARBA" id="ARBA00022741"/>
    </source>
</evidence>
<dbReference type="GO" id="GO:0005524">
    <property type="term" value="F:ATP binding"/>
    <property type="evidence" value="ECO:0007669"/>
    <property type="project" value="UniProtKB-KW"/>
</dbReference>
<comment type="catalytic activity">
    <reaction evidence="1">
        <text>ATP + protein L-histidine = ADP + protein N-phospho-L-histidine.</text>
        <dbReference type="EC" id="2.7.13.3"/>
    </reaction>
</comment>